<accession>A0A941DJ01</accession>
<dbReference type="PANTHER" id="PTHR37481">
    <property type="entry name" value="LIPOPOLYSACCHARIDE EXPORT SYSTEM PROTEIN LPTC"/>
    <property type="match status" value="1"/>
</dbReference>
<dbReference type="AlphaFoldDB" id="A0A941DJ01"/>
<dbReference type="RefSeq" id="WP_212686242.1">
    <property type="nucleotide sequence ID" value="NZ_JAGSPN010000001.1"/>
</dbReference>
<evidence type="ECO:0000256" key="5">
    <source>
        <dbReference type="ARBA" id="ARBA00023136"/>
    </source>
</evidence>
<dbReference type="GO" id="GO:0017089">
    <property type="term" value="F:glycolipid transfer activity"/>
    <property type="evidence" value="ECO:0007669"/>
    <property type="project" value="TreeGrafter"/>
</dbReference>
<dbReference type="Proteomes" id="UP000680067">
    <property type="component" value="Unassembled WGS sequence"/>
</dbReference>
<evidence type="ECO:0000256" key="7">
    <source>
        <dbReference type="SAM" id="Phobius"/>
    </source>
</evidence>
<dbReference type="InterPro" id="IPR026265">
    <property type="entry name" value="LptC"/>
</dbReference>
<keyword evidence="1" id="KW-1003">Cell membrane</keyword>
<keyword evidence="4 7" id="KW-1133">Transmembrane helix</keyword>
<dbReference type="GO" id="GO:0030288">
    <property type="term" value="C:outer membrane-bounded periplasmic space"/>
    <property type="evidence" value="ECO:0007669"/>
    <property type="project" value="TreeGrafter"/>
</dbReference>
<organism evidence="8 9">
    <name type="scientific">Undibacterium luofuense</name>
    <dbReference type="NCBI Taxonomy" id="2828733"/>
    <lineage>
        <taxon>Bacteria</taxon>
        <taxon>Pseudomonadati</taxon>
        <taxon>Pseudomonadota</taxon>
        <taxon>Betaproteobacteria</taxon>
        <taxon>Burkholderiales</taxon>
        <taxon>Oxalobacteraceae</taxon>
        <taxon>Undibacterium</taxon>
    </lineage>
</organism>
<keyword evidence="5 7" id="KW-0472">Membrane</keyword>
<dbReference type="GO" id="GO:0015221">
    <property type="term" value="F:lipopolysaccharide transmembrane transporter activity"/>
    <property type="evidence" value="ECO:0007669"/>
    <property type="project" value="InterPro"/>
</dbReference>
<dbReference type="InterPro" id="IPR052363">
    <property type="entry name" value="LPS_export_LptC"/>
</dbReference>
<evidence type="ECO:0000256" key="6">
    <source>
        <dbReference type="SAM" id="MobiDB-lite"/>
    </source>
</evidence>
<proteinExistence type="predicted"/>
<keyword evidence="2" id="KW-0997">Cell inner membrane</keyword>
<keyword evidence="9" id="KW-1185">Reference proteome</keyword>
<evidence type="ECO:0000256" key="3">
    <source>
        <dbReference type="ARBA" id="ARBA00022692"/>
    </source>
</evidence>
<dbReference type="Pfam" id="PF06835">
    <property type="entry name" value="LptC"/>
    <property type="match status" value="1"/>
</dbReference>
<protein>
    <submittedName>
        <fullName evidence="8">LPS export ABC transporter periplasmic protein LptC</fullName>
    </submittedName>
</protein>
<evidence type="ECO:0000256" key="2">
    <source>
        <dbReference type="ARBA" id="ARBA00022519"/>
    </source>
</evidence>
<feature type="transmembrane region" description="Helical" evidence="7">
    <location>
        <begin position="12"/>
        <end position="30"/>
    </location>
</feature>
<gene>
    <name evidence="8" type="primary">lptC</name>
    <name evidence="8" type="ORF">KDM89_01925</name>
</gene>
<evidence type="ECO:0000313" key="8">
    <source>
        <dbReference type="EMBL" id="MBR7780885.1"/>
    </source>
</evidence>
<sequence>MNMWLTADRFKTWAGISVLAAITMGVIWYWHSVTHFGGGDDPSRQRKEPDYYIEHFNYIKISNNGKANYHVTGQRLQHLPVTDQIEIFQPLIHSYDARREPVTLRADRALVEQKSTAENNTRQEDKVHLHGDVRVVQAEPAHPEFMQLQTSYLMLLPDADKVFTDQAVELMTPRVRATAVGLEADQITQQLQLRSQVKVHVQPRSMSRTATTSRNPS</sequence>
<feature type="compositionally biased region" description="Polar residues" evidence="6">
    <location>
        <begin position="204"/>
        <end position="217"/>
    </location>
</feature>
<dbReference type="GO" id="GO:0005886">
    <property type="term" value="C:plasma membrane"/>
    <property type="evidence" value="ECO:0007669"/>
    <property type="project" value="InterPro"/>
</dbReference>
<evidence type="ECO:0000256" key="1">
    <source>
        <dbReference type="ARBA" id="ARBA00022475"/>
    </source>
</evidence>
<comment type="caution">
    <text evidence="8">The sequence shown here is derived from an EMBL/GenBank/DDBJ whole genome shotgun (WGS) entry which is preliminary data.</text>
</comment>
<evidence type="ECO:0000256" key="4">
    <source>
        <dbReference type="ARBA" id="ARBA00022989"/>
    </source>
</evidence>
<feature type="region of interest" description="Disordered" evidence="6">
    <location>
        <begin position="198"/>
        <end position="217"/>
    </location>
</feature>
<dbReference type="Gene3D" id="2.60.450.10">
    <property type="entry name" value="Lipopolysaccharide (LPS) transport protein A like domain"/>
    <property type="match status" value="1"/>
</dbReference>
<reference evidence="8" key="1">
    <citation type="submission" date="2021-04" db="EMBL/GenBank/DDBJ databases">
        <title>novel species isolated from subtropical streams in China.</title>
        <authorList>
            <person name="Lu H."/>
        </authorList>
    </citation>
    <scope>NUCLEOTIDE SEQUENCE</scope>
    <source>
        <strain evidence="8">LFS511W</strain>
    </source>
</reference>
<evidence type="ECO:0000313" key="9">
    <source>
        <dbReference type="Proteomes" id="UP000680067"/>
    </source>
</evidence>
<dbReference type="EMBL" id="JAGSPN010000001">
    <property type="protein sequence ID" value="MBR7780885.1"/>
    <property type="molecule type" value="Genomic_DNA"/>
</dbReference>
<dbReference type="NCBIfam" id="TIGR04409">
    <property type="entry name" value="LptC_YrbK"/>
    <property type="match status" value="1"/>
</dbReference>
<keyword evidence="3 7" id="KW-0812">Transmembrane</keyword>
<name>A0A941DJ01_9BURK</name>
<dbReference type="InterPro" id="IPR010664">
    <property type="entry name" value="LipoPS_assembly_LptC-rel"/>
</dbReference>
<dbReference type="PANTHER" id="PTHR37481:SF1">
    <property type="entry name" value="LIPOPOLYSACCHARIDE EXPORT SYSTEM PROTEIN LPTC"/>
    <property type="match status" value="1"/>
</dbReference>